<dbReference type="Gene3D" id="3.50.50.60">
    <property type="entry name" value="FAD/NAD(P)-binding domain"/>
    <property type="match status" value="2"/>
</dbReference>
<reference evidence="9" key="2">
    <citation type="submission" date="2021-09" db="EMBL/GenBank/DDBJ databases">
        <authorList>
            <person name="Jia N."/>
            <person name="Wang J."/>
            <person name="Shi W."/>
            <person name="Du L."/>
            <person name="Sun Y."/>
            <person name="Zhan W."/>
            <person name="Jiang J."/>
            <person name="Wang Q."/>
            <person name="Zhang B."/>
            <person name="Ji P."/>
            <person name="Sakyi L.B."/>
            <person name="Cui X."/>
            <person name="Yuan T."/>
            <person name="Jiang B."/>
            <person name="Yang W."/>
            <person name="Lam T.T.-Y."/>
            <person name="Chang Q."/>
            <person name="Ding S."/>
            <person name="Wang X."/>
            <person name="Zhu J."/>
            <person name="Ruan X."/>
            <person name="Zhao L."/>
            <person name="Wei J."/>
            <person name="Que T."/>
            <person name="Du C."/>
            <person name="Cheng J."/>
            <person name="Dai P."/>
            <person name="Han X."/>
            <person name="Huang E."/>
            <person name="Gao Y."/>
            <person name="Liu J."/>
            <person name="Shao H."/>
            <person name="Ye R."/>
            <person name="Li L."/>
            <person name="Wei W."/>
            <person name="Wang X."/>
            <person name="Wang C."/>
            <person name="Huo Q."/>
            <person name="Li W."/>
            <person name="Guo W."/>
            <person name="Chen H."/>
            <person name="Chen S."/>
            <person name="Zhou L."/>
            <person name="Zhou L."/>
            <person name="Ni X."/>
            <person name="Tian J."/>
            <person name="Zhou Y."/>
            <person name="Sheng Y."/>
            <person name="Liu T."/>
            <person name="Pan Y."/>
            <person name="Xia L."/>
            <person name="Li J."/>
            <person name="Zhao F."/>
            <person name="Cao W."/>
        </authorList>
    </citation>
    <scope>NUCLEOTIDE SEQUENCE</scope>
    <source>
        <strain evidence="9">Rsan-2018</strain>
        <tissue evidence="9">Larvae</tissue>
    </source>
</reference>
<dbReference type="InterPro" id="IPR007867">
    <property type="entry name" value="GMC_OxRtase_C"/>
</dbReference>
<evidence type="ECO:0000256" key="3">
    <source>
        <dbReference type="ARBA" id="ARBA00022630"/>
    </source>
</evidence>
<dbReference type="PIRSF" id="PIRSF000137">
    <property type="entry name" value="Alcohol_oxidase"/>
    <property type="match status" value="1"/>
</dbReference>
<dbReference type="Pfam" id="PF00732">
    <property type="entry name" value="GMC_oxred_N"/>
    <property type="match status" value="2"/>
</dbReference>
<evidence type="ECO:0000313" key="10">
    <source>
        <dbReference type="Proteomes" id="UP000821837"/>
    </source>
</evidence>
<comment type="cofactor">
    <cofactor evidence="1 5">
        <name>FAD</name>
        <dbReference type="ChEBI" id="CHEBI:57692"/>
    </cofactor>
</comment>
<evidence type="ECO:0000259" key="7">
    <source>
        <dbReference type="PROSITE" id="PS00623"/>
    </source>
</evidence>
<evidence type="ECO:0000313" key="9">
    <source>
        <dbReference type="EMBL" id="KAH7943066.1"/>
    </source>
</evidence>
<evidence type="ECO:0000256" key="6">
    <source>
        <dbReference type="RuleBase" id="RU003968"/>
    </source>
</evidence>
<evidence type="ECO:0000256" key="1">
    <source>
        <dbReference type="ARBA" id="ARBA00001974"/>
    </source>
</evidence>
<evidence type="ECO:0000256" key="4">
    <source>
        <dbReference type="ARBA" id="ARBA00022827"/>
    </source>
</evidence>
<evidence type="ECO:0000256" key="2">
    <source>
        <dbReference type="ARBA" id="ARBA00010790"/>
    </source>
</evidence>
<dbReference type="PANTHER" id="PTHR11552:SF147">
    <property type="entry name" value="CHOLINE DEHYDROGENASE, MITOCHONDRIAL"/>
    <property type="match status" value="1"/>
</dbReference>
<dbReference type="Proteomes" id="UP000821837">
    <property type="component" value="Unassembled WGS sequence"/>
</dbReference>
<dbReference type="InterPro" id="IPR000172">
    <property type="entry name" value="GMC_OxRdtase_N"/>
</dbReference>
<feature type="binding site" evidence="5">
    <location>
        <begin position="410"/>
        <end position="411"/>
    </location>
    <ligand>
        <name>FAD</name>
        <dbReference type="ChEBI" id="CHEBI:57692"/>
    </ligand>
</feature>
<keyword evidence="4 5" id="KW-0274">FAD</keyword>
<dbReference type="InterPro" id="IPR012132">
    <property type="entry name" value="GMC_OxRdtase"/>
</dbReference>
<organism evidence="9 10">
    <name type="scientific">Rhipicephalus sanguineus</name>
    <name type="common">Brown dog tick</name>
    <name type="synonym">Ixodes sanguineus</name>
    <dbReference type="NCBI Taxonomy" id="34632"/>
    <lineage>
        <taxon>Eukaryota</taxon>
        <taxon>Metazoa</taxon>
        <taxon>Ecdysozoa</taxon>
        <taxon>Arthropoda</taxon>
        <taxon>Chelicerata</taxon>
        <taxon>Arachnida</taxon>
        <taxon>Acari</taxon>
        <taxon>Parasitiformes</taxon>
        <taxon>Ixodida</taxon>
        <taxon>Ixodoidea</taxon>
        <taxon>Ixodidae</taxon>
        <taxon>Rhipicephalinae</taxon>
        <taxon>Rhipicephalus</taxon>
        <taxon>Rhipicephalus</taxon>
    </lineage>
</organism>
<dbReference type="SUPFAM" id="SSF54373">
    <property type="entry name" value="FAD-linked reductases, C-terminal domain"/>
    <property type="match status" value="1"/>
</dbReference>
<comment type="caution">
    <text evidence="9">The sequence shown here is derived from an EMBL/GenBank/DDBJ whole genome shotgun (WGS) entry which is preliminary data.</text>
</comment>
<dbReference type="VEuPathDB" id="VectorBase:RSAN_038280"/>
<comment type="similarity">
    <text evidence="2 6">Belongs to the GMC oxidoreductase family.</text>
</comment>
<dbReference type="AlphaFoldDB" id="A0A9D4PH08"/>
<evidence type="ECO:0000259" key="8">
    <source>
        <dbReference type="PROSITE" id="PS00624"/>
    </source>
</evidence>
<gene>
    <name evidence="9" type="ORF">HPB52_004883</name>
</gene>
<dbReference type="PROSITE" id="PS00624">
    <property type="entry name" value="GMC_OXRED_2"/>
    <property type="match status" value="1"/>
</dbReference>
<dbReference type="InterPro" id="IPR036188">
    <property type="entry name" value="FAD/NAD-bd_sf"/>
</dbReference>
<dbReference type="PANTHER" id="PTHR11552">
    <property type="entry name" value="GLUCOSE-METHANOL-CHOLINE GMC OXIDOREDUCTASE"/>
    <property type="match status" value="1"/>
</dbReference>
<protein>
    <recommendedName>
        <fullName evidence="7 8">Glucose-methanol-choline oxidoreductase N-terminal domain-containing protein</fullName>
    </recommendedName>
</protein>
<accession>A0A9D4PH08</accession>
<dbReference type="GO" id="GO:0050660">
    <property type="term" value="F:flavin adenine dinucleotide binding"/>
    <property type="evidence" value="ECO:0007669"/>
    <property type="project" value="InterPro"/>
</dbReference>
<dbReference type="EMBL" id="JABSTV010001253">
    <property type="protein sequence ID" value="KAH7943066.1"/>
    <property type="molecule type" value="Genomic_DNA"/>
</dbReference>
<dbReference type="SUPFAM" id="SSF51905">
    <property type="entry name" value="FAD/NAD(P)-binding domain"/>
    <property type="match status" value="1"/>
</dbReference>
<proteinExistence type="inferred from homology"/>
<evidence type="ECO:0000256" key="5">
    <source>
        <dbReference type="PIRSR" id="PIRSR000137-2"/>
    </source>
</evidence>
<keyword evidence="10" id="KW-1185">Reference proteome</keyword>
<name>A0A9D4PH08_RHISA</name>
<dbReference type="Pfam" id="PF05199">
    <property type="entry name" value="GMC_oxred_C"/>
    <property type="match status" value="1"/>
</dbReference>
<dbReference type="PROSITE" id="PS00623">
    <property type="entry name" value="GMC_OXRED_1"/>
    <property type="match status" value="1"/>
</dbReference>
<dbReference type="GO" id="GO:0016614">
    <property type="term" value="F:oxidoreductase activity, acting on CH-OH group of donors"/>
    <property type="evidence" value="ECO:0007669"/>
    <property type="project" value="InterPro"/>
</dbReference>
<keyword evidence="3 6" id="KW-0285">Flavoprotein</keyword>
<reference evidence="9" key="1">
    <citation type="journal article" date="2020" name="Cell">
        <title>Large-Scale Comparative Analyses of Tick Genomes Elucidate Their Genetic Diversity and Vector Capacities.</title>
        <authorList>
            <consortium name="Tick Genome and Microbiome Consortium (TIGMIC)"/>
            <person name="Jia N."/>
            <person name="Wang J."/>
            <person name="Shi W."/>
            <person name="Du L."/>
            <person name="Sun Y."/>
            <person name="Zhan W."/>
            <person name="Jiang J.F."/>
            <person name="Wang Q."/>
            <person name="Zhang B."/>
            <person name="Ji P."/>
            <person name="Bell-Sakyi L."/>
            <person name="Cui X.M."/>
            <person name="Yuan T.T."/>
            <person name="Jiang B.G."/>
            <person name="Yang W.F."/>
            <person name="Lam T.T."/>
            <person name="Chang Q.C."/>
            <person name="Ding S.J."/>
            <person name="Wang X.J."/>
            <person name="Zhu J.G."/>
            <person name="Ruan X.D."/>
            <person name="Zhao L."/>
            <person name="Wei J.T."/>
            <person name="Ye R.Z."/>
            <person name="Que T.C."/>
            <person name="Du C.H."/>
            <person name="Zhou Y.H."/>
            <person name="Cheng J.X."/>
            <person name="Dai P.F."/>
            <person name="Guo W.B."/>
            <person name="Han X.H."/>
            <person name="Huang E.J."/>
            <person name="Li L.F."/>
            <person name="Wei W."/>
            <person name="Gao Y.C."/>
            <person name="Liu J.Z."/>
            <person name="Shao H.Z."/>
            <person name="Wang X."/>
            <person name="Wang C.C."/>
            <person name="Yang T.C."/>
            <person name="Huo Q.B."/>
            <person name="Li W."/>
            <person name="Chen H.Y."/>
            <person name="Chen S.E."/>
            <person name="Zhou L.G."/>
            <person name="Ni X.B."/>
            <person name="Tian J.H."/>
            <person name="Sheng Y."/>
            <person name="Liu T."/>
            <person name="Pan Y.S."/>
            <person name="Xia L.Y."/>
            <person name="Li J."/>
            <person name="Zhao F."/>
            <person name="Cao W.C."/>
        </authorList>
    </citation>
    <scope>NUCLEOTIDE SEQUENCE</scope>
    <source>
        <strain evidence="9">Rsan-2018</strain>
    </source>
</reference>
<feature type="domain" description="Glucose-methanol-choline oxidoreductase N-terminal" evidence="7">
    <location>
        <begin position="134"/>
        <end position="157"/>
    </location>
</feature>
<dbReference type="VEuPathDB" id="VectorBase:RSAN_055347"/>
<feature type="domain" description="Glucose-methanol-choline oxidoreductase N-terminal" evidence="8">
    <location>
        <begin position="275"/>
        <end position="289"/>
    </location>
</feature>
<sequence>MLLDFAWDTLGSLLSVFGYGFEPLLNFLGILESIFRLVNLPTDLAVDTRILYGHYDYVIVGGGSAGCVLANRLSADPTRTVLLIEAGGMEDAFAQVPLFAPLLIGDRFDWKYLPEPQEHACLSMKDQRCPWARGKALGGSSAINFMFYVRGNRRDYDIWRDEFGAYGWSYDDVLPHFKNIETSRVPGHEELYRGTTGEIPVVYANTHTRLSQVFLEACKESGYPIIDYNGRSQADCKPICSVVLFDGKHATGIRFANHGREYQVNATREVVISAGAIGSPQLLLLSGIGPRQDLEKLKVYDQYYLPNRGRHGFALAPVMNRPKSRGYVKLRTANPFDHPIIDPKYLTHPDDVKAAVEAAKIALRLMKSDAMQAVGAKPWNIPLKSCLSEGEKWSDPYLTCLVRHLAHTTWHACSTCPMGLDQRAVVDPELRVRSLKNLRVVDASVMPTIVTGNLNAPTMMIADKAAAIILQDNS</sequence>